<evidence type="ECO:0000256" key="6">
    <source>
        <dbReference type="SAM" id="Phobius"/>
    </source>
</evidence>
<evidence type="ECO:0000256" key="2">
    <source>
        <dbReference type="ARBA" id="ARBA00022692"/>
    </source>
</evidence>
<feature type="transmembrane region" description="Helical" evidence="6">
    <location>
        <begin position="259"/>
        <end position="290"/>
    </location>
</feature>
<feature type="transmembrane region" description="Helical" evidence="6">
    <location>
        <begin position="108"/>
        <end position="124"/>
    </location>
</feature>
<name>A0ABP8MKN0_9BACT</name>
<comment type="subcellular location">
    <subcellularLocation>
        <location evidence="1">Membrane</location>
        <topology evidence="1">Multi-pass membrane protein</topology>
    </subcellularLocation>
</comment>
<evidence type="ECO:0000259" key="7">
    <source>
        <dbReference type="Pfam" id="PF04932"/>
    </source>
</evidence>
<keyword evidence="2 6" id="KW-0812">Transmembrane</keyword>
<protein>
    <recommendedName>
        <fullName evidence="7">O-antigen ligase-related domain-containing protein</fullName>
    </recommendedName>
</protein>
<feature type="transmembrane region" description="Helical" evidence="6">
    <location>
        <begin position="37"/>
        <end position="70"/>
    </location>
</feature>
<evidence type="ECO:0000256" key="4">
    <source>
        <dbReference type="ARBA" id="ARBA00023136"/>
    </source>
</evidence>
<dbReference type="RefSeq" id="WP_345321674.1">
    <property type="nucleotide sequence ID" value="NZ_BAABGA010000029.1"/>
</dbReference>
<feature type="transmembrane region" description="Helical" evidence="6">
    <location>
        <begin position="443"/>
        <end position="466"/>
    </location>
</feature>
<evidence type="ECO:0000256" key="3">
    <source>
        <dbReference type="ARBA" id="ARBA00022989"/>
    </source>
</evidence>
<feature type="transmembrane region" description="Helical" evidence="6">
    <location>
        <begin position="404"/>
        <end position="423"/>
    </location>
</feature>
<keyword evidence="9" id="KW-1185">Reference proteome</keyword>
<evidence type="ECO:0000313" key="8">
    <source>
        <dbReference type="EMBL" id="GAA4451869.1"/>
    </source>
</evidence>
<feature type="transmembrane region" description="Helical" evidence="6">
    <location>
        <begin position="131"/>
        <end position="148"/>
    </location>
</feature>
<organism evidence="8 9">
    <name type="scientific">Novipirellula rosea</name>
    <dbReference type="NCBI Taxonomy" id="1031540"/>
    <lineage>
        <taxon>Bacteria</taxon>
        <taxon>Pseudomonadati</taxon>
        <taxon>Planctomycetota</taxon>
        <taxon>Planctomycetia</taxon>
        <taxon>Pirellulales</taxon>
        <taxon>Pirellulaceae</taxon>
        <taxon>Novipirellula</taxon>
    </lineage>
</organism>
<dbReference type="EMBL" id="BAABGA010000029">
    <property type="protein sequence ID" value="GAA4451869.1"/>
    <property type="molecule type" value="Genomic_DNA"/>
</dbReference>
<dbReference type="Pfam" id="PF04932">
    <property type="entry name" value="Wzy_C"/>
    <property type="match status" value="1"/>
</dbReference>
<feature type="transmembrane region" description="Helical" evidence="6">
    <location>
        <begin position="230"/>
        <end position="247"/>
    </location>
</feature>
<keyword evidence="3 6" id="KW-1133">Transmembrane helix</keyword>
<accession>A0ABP8MKN0</accession>
<keyword evidence="4 6" id="KW-0472">Membrane</keyword>
<feature type="domain" description="O-antigen ligase-related" evidence="7">
    <location>
        <begin position="263"/>
        <end position="412"/>
    </location>
</feature>
<proteinExistence type="predicted"/>
<dbReference type="Proteomes" id="UP001500840">
    <property type="component" value="Unassembled WGS sequence"/>
</dbReference>
<dbReference type="PANTHER" id="PTHR37422">
    <property type="entry name" value="TEICHURONIC ACID BIOSYNTHESIS PROTEIN TUAE"/>
    <property type="match status" value="1"/>
</dbReference>
<evidence type="ECO:0000313" key="9">
    <source>
        <dbReference type="Proteomes" id="UP001500840"/>
    </source>
</evidence>
<feature type="region of interest" description="Disordered" evidence="5">
    <location>
        <begin position="477"/>
        <end position="498"/>
    </location>
</feature>
<reference evidence="9" key="1">
    <citation type="journal article" date="2019" name="Int. J. Syst. Evol. Microbiol.">
        <title>The Global Catalogue of Microorganisms (GCM) 10K type strain sequencing project: providing services to taxonomists for standard genome sequencing and annotation.</title>
        <authorList>
            <consortium name="The Broad Institute Genomics Platform"/>
            <consortium name="The Broad Institute Genome Sequencing Center for Infectious Disease"/>
            <person name="Wu L."/>
            <person name="Ma J."/>
        </authorList>
    </citation>
    <scope>NUCLEOTIDE SEQUENCE [LARGE SCALE GENOMIC DNA]</scope>
    <source>
        <strain evidence="9">JCM 17759</strain>
    </source>
</reference>
<feature type="transmembrane region" description="Helical" evidence="6">
    <location>
        <begin position="154"/>
        <end position="172"/>
    </location>
</feature>
<evidence type="ECO:0000256" key="1">
    <source>
        <dbReference type="ARBA" id="ARBA00004141"/>
    </source>
</evidence>
<comment type="caution">
    <text evidence="8">The sequence shown here is derived from an EMBL/GenBank/DDBJ whole genome shotgun (WGS) entry which is preliminary data.</text>
</comment>
<feature type="compositionally biased region" description="Low complexity" evidence="5">
    <location>
        <begin position="480"/>
        <end position="498"/>
    </location>
</feature>
<gene>
    <name evidence="8" type="ORF">GCM10023156_20300</name>
</gene>
<sequence>MSAGLASHRTFVSPGPPPIEHNAALPKNSRAENAALWIGVAVALLWLSTVIVGFKAALGVITLCGFVMAIVGLRHPLIGVLGVSAICSVDALSRVFLMTTGVLRYNTFNYWLVLVILLTIPLQLRQKDPHTRLLQFFVFILFGGLILTPGLKDGILHLLNLVSVFGLLAYFYRCRNYSHVWYVLGISIGTLSAIGGFAFFFMQDELSFVEARAEYVAKDIIDRNYIDPNALTYFFLTGIFATCFAIAGKSKEGRARTTLLVLFAVNCCWAFLVGSRGGILVASACILFVLTSVRSNTKRFKFIVVGVLAVVIVINAFPNLRDRSMGRIDKLFDDQYTAAERTSSRSDFAIGAWRIFLENPLGIGTGGFKRGWANLKNTDGLGKRKLGVEKAAHSAWLKTLAENGVPGIVVFAAFVFSFAYIGWEYRRRGDLPLGLLVTMTLTSAFTSTQFQAKGIWFIVAAAIVFLHHRPRMAPRMITPRRSSGLRDSSSLLRTNPNG</sequence>
<dbReference type="InterPro" id="IPR007016">
    <property type="entry name" value="O-antigen_ligase-rel_domated"/>
</dbReference>
<dbReference type="PANTHER" id="PTHR37422:SF23">
    <property type="entry name" value="TEICHURONIC ACID BIOSYNTHESIS PROTEIN TUAE"/>
    <property type="match status" value="1"/>
</dbReference>
<evidence type="ECO:0000256" key="5">
    <source>
        <dbReference type="SAM" id="MobiDB-lite"/>
    </source>
</evidence>
<feature type="transmembrane region" description="Helical" evidence="6">
    <location>
        <begin position="302"/>
        <end position="320"/>
    </location>
</feature>
<dbReference type="InterPro" id="IPR051533">
    <property type="entry name" value="WaaL-like"/>
</dbReference>
<feature type="transmembrane region" description="Helical" evidence="6">
    <location>
        <begin position="179"/>
        <end position="202"/>
    </location>
</feature>